<dbReference type="EMBL" id="ACZR01000010">
    <property type="protein sequence ID" value="EEX50528.1"/>
    <property type="molecule type" value="Genomic_DNA"/>
</dbReference>
<dbReference type="InterPro" id="IPR000259">
    <property type="entry name" value="Adhesion_dom_fimbrial"/>
</dbReference>
<dbReference type="RefSeq" id="WP_005764001.1">
    <property type="nucleotide sequence ID" value="NZ_GG704811.1"/>
</dbReference>
<evidence type="ECO:0000256" key="1">
    <source>
        <dbReference type="ARBA" id="ARBA00004561"/>
    </source>
</evidence>
<dbReference type="Pfam" id="PF00419">
    <property type="entry name" value="Fimbrial"/>
    <property type="match status" value="1"/>
</dbReference>
<evidence type="ECO:0000256" key="4">
    <source>
        <dbReference type="ARBA" id="ARBA00023263"/>
    </source>
</evidence>
<keyword evidence="3 5" id="KW-0732">Signal</keyword>
<dbReference type="PANTHER" id="PTHR33420:SF3">
    <property type="entry name" value="FIMBRIAL SUBUNIT ELFA"/>
    <property type="match status" value="1"/>
</dbReference>
<dbReference type="HOGENOM" id="CLU_088965_2_4_6"/>
<dbReference type="Gene3D" id="2.60.40.1090">
    <property type="entry name" value="Fimbrial-type adhesion domain"/>
    <property type="match status" value="1"/>
</dbReference>
<gene>
    <name evidence="7" type="ORF">HMPREF0621_0916</name>
</gene>
<evidence type="ECO:0000313" key="8">
    <source>
        <dbReference type="Proteomes" id="UP000005519"/>
    </source>
</evidence>
<feature type="chain" id="PRO_5002998642" evidence="5">
    <location>
        <begin position="21"/>
        <end position="202"/>
    </location>
</feature>
<reference evidence="7 8" key="1">
    <citation type="submission" date="2009-10" db="EMBL/GenBank/DDBJ databases">
        <authorList>
            <person name="Muzny D."/>
            <person name="Qin X."/>
            <person name="Deng J."/>
            <person name="Jiang H."/>
            <person name="Liu Y."/>
            <person name="Qu J."/>
            <person name="Song X.-Z."/>
            <person name="Zhang L."/>
            <person name="Thornton R."/>
            <person name="Coyle M."/>
            <person name="Francisco L."/>
            <person name="Jackson L."/>
            <person name="Javaid M."/>
            <person name="Korchina V."/>
            <person name="Kovar C."/>
            <person name="Mata R."/>
            <person name="Mathew T."/>
            <person name="Ngo R."/>
            <person name="Nguyen L."/>
            <person name="Nguyen N."/>
            <person name="Okwuonu G."/>
            <person name="Ongeri F."/>
            <person name="Pham C."/>
            <person name="Simmons D."/>
            <person name="Wilczek-Boney K."/>
            <person name="Hale W."/>
            <person name="Jakkamsetti A."/>
            <person name="Pham P."/>
            <person name="Ruth R."/>
            <person name="San Lucas F."/>
            <person name="Warren J."/>
            <person name="Zhang J."/>
            <person name="Zhao Z."/>
            <person name="Zhou C."/>
            <person name="Zhu D."/>
            <person name="Lee S."/>
            <person name="Bess C."/>
            <person name="Blankenburg K."/>
            <person name="Forbes L."/>
            <person name="Fu Q."/>
            <person name="Gubbala S."/>
            <person name="Hirani K."/>
            <person name="Jayaseelan J.C."/>
            <person name="Lara F."/>
            <person name="Munidasa M."/>
            <person name="Palculict T."/>
            <person name="Patil S."/>
            <person name="Pu L.-L."/>
            <person name="Saada N."/>
            <person name="Tang L."/>
            <person name="Weissenberger G."/>
            <person name="Zhu Y."/>
            <person name="Hemphill L."/>
            <person name="Shang Y."/>
            <person name="Youmans B."/>
            <person name="Ayvaz T."/>
            <person name="Ross M."/>
            <person name="Santibanez J."/>
            <person name="Aqrawi P."/>
            <person name="Gross S."/>
            <person name="Joshi V."/>
            <person name="Fowler G."/>
            <person name="Nazareth L."/>
            <person name="Reid J."/>
            <person name="Worley K."/>
            <person name="Petrosino J."/>
            <person name="Highlander S."/>
            <person name="Gibbs R."/>
        </authorList>
    </citation>
    <scope>NUCLEOTIDE SEQUENCE [LARGE SCALE GENOMIC DNA]</scope>
    <source>
        <strain evidence="7 8">ATCC 43325</strain>
    </source>
</reference>
<evidence type="ECO:0000259" key="6">
    <source>
        <dbReference type="Pfam" id="PF00419"/>
    </source>
</evidence>
<dbReference type="InterPro" id="IPR050263">
    <property type="entry name" value="Bact_Fimbrial_Adh_Pro"/>
</dbReference>
<dbReference type="GO" id="GO:0009289">
    <property type="term" value="C:pilus"/>
    <property type="evidence" value="ECO:0007669"/>
    <property type="project" value="UniProtKB-SubCell"/>
</dbReference>
<feature type="signal peptide" evidence="5">
    <location>
        <begin position="1"/>
        <end position="20"/>
    </location>
</feature>
<comment type="caution">
    <text evidence="7">The sequence shown here is derived from an EMBL/GenBank/DDBJ whole genome shotgun (WGS) entry which is preliminary data.</text>
</comment>
<name>C9PPJ2_9PAST</name>
<dbReference type="GO" id="GO:0043709">
    <property type="term" value="P:cell adhesion involved in single-species biofilm formation"/>
    <property type="evidence" value="ECO:0007669"/>
    <property type="project" value="TreeGrafter"/>
</dbReference>
<feature type="domain" description="Fimbrial-type adhesion" evidence="6">
    <location>
        <begin position="46"/>
        <end position="202"/>
    </location>
</feature>
<dbReference type="InterPro" id="IPR036937">
    <property type="entry name" value="Adhesion_dom_fimbrial_sf"/>
</dbReference>
<dbReference type="Proteomes" id="UP000005519">
    <property type="component" value="Unassembled WGS sequence"/>
</dbReference>
<keyword evidence="8" id="KW-1185">Reference proteome</keyword>
<sequence length="202" mass="22293">MKKLMIALSLAAVFSGSAFAEESLDISIPERAVDHNKVLVTQGNVTFNGEVIANTCSIKGDANKTIELKSVKNTDFLKSSEVKVGDFDIILENCSPNKERMVSLSFFAPQENVTDFGYLKNTVKDSFKSNVFVKLTYDDKLVDFKQRDGVNDTSDSAEISIRQDLAADDIPFNFKVFYVKDGDNAVTSGKVVATAQYQIAYK</sequence>
<evidence type="ECO:0000313" key="7">
    <source>
        <dbReference type="EMBL" id="EEX50528.1"/>
    </source>
</evidence>
<protein>
    <submittedName>
        <fullName evidence="7">Fimbrial protein</fullName>
    </submittedName>
</protein>
<dbReference type="SUPFAM" id="SSF49401">
    <property type="entry name" value="Bacterial adhesins"/>
    <property type="match status" value="1"/>
</dbReference>
<evidence type="ECO:0000256" key="5">
    <source>
        <dbReference type="SAM" id="SignalP"/>
    </source>
</evidence>
<organism evidence="7 8">
    <name type="scientific">Pasteurella dagmatis ATCC 43325</name>
    <dbReference type="NCBI Taxonomy" id="667128"/>
    <lineage>
        <taxon>Bacteria</taxon>
        <taxon>Pseudomonadati</taxon>
        <taxon>Pseudomonadota</taxon>
        <taxon>Gammaproteobacteria</taxon>
        <taxon>Pasteurellales</taxon>
        <taxon>Pasteurellaceae</taxon>
        <taxon>Pasteurella</taxon>
    </lineage>
</organism>
<dbReference type="InterPro" id="IPR008966">
    <property type="entry name" value="Adhesion_dom_sf"/>
</dbReference>
<comment type="subcellular location">
    <subcellularLocation>
        <location evidence="1">Fimbrium</location>
    </subcellularLocation>
</comment>
<keyword evidence="4" id="KW-0281">Fimbrium</keyword>
<accession>C9PPJ2</accession>
<comment type="similarity">
    <text evidence="2">Belongs to the fimbrial protein family.</text>
</comment>
<dbReference type="AlphaFoldDB" id="C9PPJ2"/>
<dbReference type="PANTHER" id="PTHR33420">
    <property type="entry name" value="FIMBRIAL SUBUNIT ELFA-RELATED"/>
    <property type="match status" value="1"/>
</dbReference>
<proteinExistence type="inferred from homology"/>
<evidence type="ECO:0000256" key="3">
    <source>
        <dbReference type="ARBA" id="ARBA00022729"/>
    </source>
</evidence>
<dbReference type="OrthoDB" id="6466381at2"/>
<evidence type="ECO:0000256" key="2">
    <source>
        <dbReference type="ARBA" id="ARBA00006671"/>
    </source>
</evidence>
<dbReference type="STRING" id="667128.HMPREF0621_0916"/>